<organism evidence="1 2">
    <name type="scientific">Buttiauxella noackiae ATCC 51607</name>
    <dbReference type="NCBI Taxonomy" id="1354255"/>
    <lineage>
        <taxon>Bacteria</taxon>
        <taxon>Pseudomonadati</taxon>
        <taxon>Pseudomonadota</taxon>
        <taxon>Gammaproteobacteria</taxon>
        <taxon>Enterobacterales</taxon>
        <taxon>Enterobacteriaceae</taxon>
        <taxon>Buttiauxella</taxon>
    </lineage>
</organism>
<name>A0A1B7HZF7_9ENTR</name>
<dbReference type="AlphaFoldDB" id="A0A1B7HZF7"/>
<keyword evidence="2" id="KW-1185">Reference proteome</keyword>
<dbReference type="EMBL" id="LXEO01000007">
    <property type="protein sequence ID" value="OAT21105.1"/>
    <property type="molecule type" value="Genomic_DNA"/>
</dbReference>
<evidence type="ECO:0000313" key="2">
    <source>
        <dbReference type="Proteomes" id="UP000078286"/>
    </source>
</evidence>
<proteinExistence type="predicted"/>
<dbReference type="PATRIC" id="fig|1354255.3.peg.346"/>
<sequence length="74" mass="8215">MSAEDANALSLQLITSMKDINKGQLSKGMNCKEIKEFFDASVGKKFKGEGLDALMYKTNKYLEADCAVQSAWMK</sequence>
<accession>A0A1B7HZF7</accession>
<reference evidence="1 2" key="1">
    <citation type="submission" date="2016-04" db="EMBL/GenBank/DDBJ databases">
        <title>ATOL: Assembling a taxonomically balanced genome-scale reconstruction of the evolutionary history of the Enterobacteriaceae.</title>
        <authorList>
            <person name="Plunkett G.III."/>
            <person name="Neeno-Eckwall E.C."/>
            <person name="Glasner J.D."/>
            <person name="Perna N.T."/>
        </authorList>
    </citation>
    <scope>NUCLEOTIDE SEQUENCE [LARGE SCALE GENOMIC DNA]</scope>
    <source>
        <strain evidence="1 2">ATCC 51607</strain>
    </source>
</reference>
<evidence type="ECO:0000313" key="1">
    <source>
        <dbReference type="EMBL" id="OAT21105.1"/>
    </source>
</evidence>
<dbReference type="Proteomes" id="UP000078286">
    <property type="component" value="Unassembled WGS sequence"/>
</dbReference>
<protein>
    <submittedName>
        <fullName evidence="1">Uncharacterized protein</fullName>
    </submittedName>
</protein>
<comment type="caution">
    <text evidence="1">The sequence shown here is derived from an EMBL/GenBank/DDBJ whole genome shotgun (WGS) entry which is preliminary data.</text>
</comment>
<gene>
    <name evidence="1" type="ORF">M979_0334</name>
</gene>